<feature type="domain" description="Hemerythrin-like" evidence="1">
    <location>
        <begin position="3"/>
        <end position="124"/>
    </location>
</feature>
<dbReference type="Proteomes" id="UP000242957">
    <property type="component" value="Unassembled WGS sequence"/>
</dbReference>
<dbReference type="AlphaFoldDB" id="A0A1H0LLN5"/>
<evidence type="ECO:0000313" key="2">
    <source>
        <dbReference type="EMBL" id="SDO68790.1"/>
    </source>
</evidence>
<dbReference type="OrthoDB" id="9793637at2"/>
<dbReference type="InterPro" id="IPR012312">
    <property type="entry name" value="Hemerythrin-like"/>
</dbReference>
<sequence length="155" mass="17910">MNAIELLKQDHVIVKQMLEKLSATTDRAVKTRTELLNRIHDELAIHTEIEEQIFYPAYVQAGGEEEANMFYEAKEEHRTVENLVLPDLLATPPDSVPFAGRVKVLKELLEHHIQEEEKEMFPQAQKLLGKTRLEELGAEMESRKRQMKHSMNHAA</sequence>
<reference evidence="3" key="1">
    <citation type="submission" date="2016-10" db="EMBL/GenBank/DDBJ databases">
        <authorList>
            <person name="Varghese N."/>
            <person name="Submissions S."/>
        </authorList>
    </citation>
    <scope>NUCLEOTIDE SEQUENCE [LARGE SCALE GENOMIC DNA]</scope>
    <source>
        <strain evidence="3">JCM 21621</strain>
    </source>
</reference>
<evidence type="ECO:0000313" key="3">
    <source>
        <dbReference type="Proteomes" id="UP000242957"/>
    </source>
</evidence>
<evidence type="ECO:0000259" key="1">
    <source>
        <dbReference type="Pfam" id="PF01814"/>
    </source>
</evidence>
<dbReference type="STRING" id="198616.SAMN05216193_114104"/>
<gene>
    <name evidence="2" type="ORF">SAMN05216193_114104</name>
</gene>
<dbReference type="RefSeq" id="WP_084312297.1">
    <property type="nucleotide sequence ID" value="NZ_FNIJ01000014.1"/>
</dbReference>
<organism evidence="2 3">
    <name type="scientific">Pseudomonas jinjuensis</name>
    <dbReference type="NCBI Taxonomy" id="198616"/>
    <lineage>
        <taxon>Bacteria</taxon>
        <taxon>Pseudomonadati</taxon>
        <taxon>Pseudomonadota</taxon>
        <taxon>Gammaproteobacteria</taxon>
        <taxon>Pseudomonadales</taxon>
        <taxon>Pseudomonadaceae</taxon>
        <taxon>Pseudomonas</taxon>
    </lineage>
</organism>
<proteinExistence type="predicted"/>
<dbReference type="Pfam" id="PF01814">
    <property type="entry name" value="Hemerythrin"/>
    <property type="match status" value="1"/>
</dbReference>
<keyword evidence="3" id="KW-1185">Reference proteome</keyword>
<dbReference type="PANTHER" id="PTHR35585">
    <property type="entry name" value="HHE DOMAIN PROTEIN (AFU_ORTHOLOGUE AFUA_4G00730)"/>
    <property type="match status" value="1"/>
</dbReference>
<name>A0A1H0LLN5_9PSED</name>
<dbReference type="PANTHER" id="PTHR35585:SF1">
    <property type="entry name" value="HHE DOMAIN PROTEIN (AFU_ORTHOLOGUE AFUA_4G00730)"/>
    <property type="match status" value="1"/>
</dbReference>
<dbReference type="Gene3D" id="1.20.120.520">
    <property type="entry name" value="nmb1532 protein domain like"/>
    <property type="match status" value="1"/>
</dbReference>
<accession>A0A1H0LLN5</accession>
<dbReference type="EMBL" id="FNIJ01000014">
    <property type="protein sequence ID" value="SDO68790.1"/>
    <property type="molecule type" value="Genomic_DNA"/>
</dbReference>
<protein>
    <submittedName>
        <fullName evidence="2">Hemerythrin HHE cation binding domain-containing protein</fullName>
    </submittedName>
</protein>